<organism evidence="6 7">
    <name type="scientific">Aureimonas fodinaquatilis</name>
    <dbReference type="NCBI Taxonomy" id="2565783"/>
    <lineage>
        <taxon>Bacteria</taxon>
        <taxon>Pseudomonadati</taxon>
        <taxon>Pseudomonadota</taxon>
        <taxon>Alphaproteobacteria</taxon>
        <taxon>Hyphomicrobiales</taxon>
        <taxon>Aurantimonadaceae</taxon>
        <taxon>Aureimonas</taxon>
    </lineage>
</organism>
<evidence type="ECO:0000256" key="1">
    <source>
        <dbReference type="ARBA" id="ARBA00001966"/>
    </source>
</evidence>
<dbReference type="Pfam" id="PF02401">
    <property type="entry name" value="LYTB"/>
    <property type="match status" value="1"/>
</dbReference>
<evidence type="ECO:0000313" key="7">
    <source>
        <dbReference type="Proteomes" id="UP000324738"/>
    </source>
</evidence>
<sequence>MSPMKLNVAQAGMCFGIERAYKMTDRLAAKTPRLHAGHKCSGEHKNADWDTFNRIERGDKVLLERYPNLKKLTIVHDDSELSDGDELAIGYHGFTPERMADLRQRGVKLHDYMCPFISRMHDTAEKLAGEGFDIIAFGKLLNHHTTFCQRAAERLGRVGLIAEDIDEIDALLDDPARNWACVGQVTGNVEKWTRFAQALKLRGIPIHLVDTVCTDSHDRQGEARRLAAASDIVVLVDDGGGASISVLEAVQSANERVYRTGTNMPLQRQWFEGVTSVAVVGGIMVPSWVLSEVAESIQDMMLDTAS</sequence>
<evidence type="ECO:0000256" key="5">
    <source>
        <dbReference type="ARBA" id="ARBA00023014"/>
    </source>
</evidence>
<keyword evidence="2" id="KW-0004">4Fe-4S</keyword>
<dbReference type="GO" id="GO:0019288">
    <property type="term" value="P:isopentenyl diphosphate biosynthetic process, methylerythritol 4-phosphate pathway"/>
    <property type="evidence" value="ECO:0007669"/>
    <property type="project" value="InterPro"/>
</dbReference>
<evidence type="ECO:0000256" key="3">
    <source>
        <dbReference type="ARBA" id="ARBA00022723"/>
    </source>
</evidence>
<dbReference type="GO" id="GO:0051539">
    <property type="term" value="F:4 iron, 4 sulfur cluster binding"/>
    <property type="evidence" value="ECO:0007669"/>
    <property type="project" value="UniProtKB-KW"/>
</dbReference>
<comment type="cofactor">
    <cofactor evidence="1">
        <name>[4Fe-4S] cluster</name>
        <dbReference type="ChEBI" id="CHEBI:49883"/>
    </cofactor>
</comment>
<dbReference type="Gene3D" id="3.40.1010.20">
    <property type="entry name" value="4-hydroxy-3-methylbut-2-enyl diphosphate reductase, catalytic domain"/>
    <property type="match status" value="2"/>
</dbReference>
<dbReference type="PANTHER" id="PTHR30426">
    <property type="entry name" value="4-HYDROXY-3-METHYLBUT-2-ENYL DIPHOSPHATE REDUCTASE"/>
    <property type="match status" value="1"/>
</dbReference>
<dbReference type="EMBL" id="VTWH01000001">
    <property type="protein sequence ID" value="KAA0971696.1"/>
    <property type="molecule type" value="Genomic_DNA"/>
</dbReference>
<dbReference type="Proteomes" id="UP000324738">
    <property type="component" value="Unassembled WGS sequence"/>
</dbReference>
<dbReference type="GO" id="GO:0050992">
    <property type="term" value="P:dimethylallyl diphosphate biosynthetic process"/>
    <property type="evidence" value="ECO:0007669"/>
    <property type="project" value="InterPro"/>
</dbReference>
<dbReference type="PANTHER" id="PTHR30426:SF0">
    <property type="entry name" value="4-HYDROXY-3-METHYLBUT-2-ENYL DIPHOSPHATE REDUCTASE"/>
    <property type="match status" value="1"/>
</dbReference>
<evidence type="ECO:0000256" key="4">
    <source>
        <dbReference type="ARBA" id="ARBA00023004"/>
    </source>
</evidence>
<evidence type="ECO:0000256" key="2">
    <source>
        <dbReference type="ARBA" id="ARBA00022485"/>
    </source>
</evidence>
<comment type="caution">
    <text evidence="6">The sequence shown here is derived from an EMBL/GenBank/DDBJ whole genome shotgun (WGS) entry which is preliminary data.</text>
</comment>
<dbReference type="OrthoDB" id="9804068at2"/>
<dbReference type="GO" id="GO:0051745">
    <property type="term" value="F:4-hydroxy-3-methylbut-2-enyl diphosphate reductase activity"/>
    <property type="evidence" value="ECO:0007669"/>
    <property type="project" value="InterPro"/>
</dbReference>
<reference evidence="6 7" key="1">
    <citation type="submission" date="2019-08" db="EMBL/GenBank/DDBJ databases">
        <title>Aureimonas fodiniaquatilis sp. nov., isolated from a coal mine wastewater.</title>
        <authorList>
            <person name="Kim W."/>
        </authorList>
    </citation>
    <scope>NUCLEOTIDE SEQUENCE [LARGE SCALE GENOMIC DNA]</scope>
    <source>
        <strain evidence="6 7">CAU 1482</strain>
    </source>
</reference>
<dbReference type="InterPro" id="IPR003451">
    <property type="entry name" value="LytB/IspH"/>
</dbReference>
<evidence type="ECO:0000313" key="6">
    <source>
        <dbReference type="EMBL" id="KAA0971696.1"/>
    </source>
</evidence>
<keyword evidence="3" id="KW-0479">Metal-binding</keyword>
<evidence type="ECO:0008006" key="8">
    <source>
        <dbReference type="Google" id="ProtNLM"/>
    </source>
</evidence>
<protein>
    <recommendedName>
        <fullName evidence="8">4-hydroxy-3-methylbut-2-enyl diphosphate reductase</fullName>
    </recommendedName>
</protein>
<keyword evidence="5" id="KW-0411">Iron-sulfur</keyword>
<keyword evidence="7" id="KW-1185">Reference proteome</keyword>
<accession>A0A5B0DZ23</accession>
<gene>
    <name evidence="6" type="ORF">FPY71_00745</name>
</gene>
<dbReference type="GO" id="GO:0046872">
    <property type="term" value="F:metal ion binding"/>
    <property type="evidence" value="ECO:0007669"/>
    <property type="project" value="UniProtKB-KW"/>
</dbReference>
<proteinExistence type="predicted"/>
<dbReference type="AlphaFoldDB" id="A0A5B0DZ23"/>
<name>A0A5B0DZ23_9HYPH</name>
<dbReference type="Gene3D" id="3.40.50.11270">
    <property type="match status" value="1"/>
</dbReference>
<keyword evidence="4" id="KW-0408">Iron</keyword>